<dbReference type="Proteomes" id="UP001153555">
    <property type="component" value="Unassembled WGS sequence"/>
</dbReference>
<dbReference type="AlphaFoldDB" id="A0A9N7MH55"/>
<sequence>MDQDIIDKMQRFDLSAKEHVETLVSDEDIEPGVQECARSLISRIVGEKWANLGGLKTTLNLIWTTRKPFAIRVLDENLFQFLFQSEEDKRKALIRKAWSFDGQYLLLKEWCKDSIDFTAHERKLELRVHILNLPLHWILEEISVKVGKIIGGQYGDCLKASFGGYGLNGDSKERKFGQPSSGEESLKALSLTSIFNLHSSKFDHLYHFLASPRRWRPPPAVDPLRLARKLRAQPCAAPPELSQKNASLYQHRRALPAQVTLAQPTSRCPVPVLASLSHAPPASPVQLRFQPICASCSSSLSSSPRIWSPPTILSRSKLCPASSDICNPSSATISIFPAKPVSSRRKNSPSELQQLPFTSSTSDPTQTARVRPGQQLHSSKI</sequence>
<reference evidence="3" key="1">
    <citation type="submission" date="2019-12" db="EMBL/GenBank/DDBJ databases">
        <authorList>
            <person name="Scholes J."/>
        </authorList>
    </citation>
    <scope>NUCLEOTIDE SEQUENCE</scope>
</reference>
<proteinExistence type="predicted"/>
<keyword evidence="4" id="KW-1185">Reference proteome</keyword>
<organism evidence="3 4">
    <name type="scientific">Striga hermonthica</name>
    <name type="common">Purple witchweed</name>
    <name type="synonym">Buchnera hermonthica</name>
    <dbReference type="NCBI Taxonomy" id="68872"/>
    <lineage>
        <taxon>Eukaryota</taxon>
        <taxon>Viridiplantae</taxon>
        <taxon>Streptophyta</taxon>
        <taxon>Embryophyta</taxon>
        <taxon>Tracheophyta</taxon>
        <taxon>Spermatophyta</taxon>
        <taxon>Magnoliopsida</taxon>
        <taxon>eudicotyledons</taxon>
        <taxon>Gunneridae</taxon>
        <taxon>Pentapetalae</taxon>
        <taxon>asterids</taxon>
        <taxon>lamiids</taxon>
        <taxon>Lamiales</taxon>
        <taxon>Orobanchaceae</taxon>
        <taxon>Buchnereae</taxon>
        <taxon>Striga</taxon>
    </lineage>
</organism>
<feature type="region of interest" description="Disordered" evidence="1">
    <location>
        <begin position="340"/>
        <end position="381"/>
    </location>
</feature>
<evidence type="ECO:0000259" key="2">
    <source>
        <dbReference type="Pfam" id="PF14111"/>
    </source>
</evidence>
<evidence type="ECO:0000256" key="1">
    <source>
        <dbReference type="SAM" id="MobiDB-lite"/>
    </source>
</evidence>
<comment type="caution">
    <text evidence="3">The sequence shown here is derived from an EMBL/GenBank/DDBJ whole genome shotgun (WGS) entry which is preliminary data.</text>
</comment>
<name>A0A9N7MH55_STRHE</name>
<feature type="compositionally biased region" description="Polar residues" evidence="1">
    <location>
        <begin position="349"/>
        <end position="368"/>
    </location>
</feature>
<feature type="domain" description="DUF4283" evidence="2">
    <location>
        <begin position="34"/>
        <end position="112"/>
    </location>
</feature>
<dbReference type="PANTHER" id="PTHR31286:SF180">
    <property type="entry name" value="OS10G0362600 PROTEIN"/>
    <property type="match status" value="1"/>
</dbReference>
<evidence type="ECO:0000313" key="4">
    <source>
        <dbReference type="Proteomes" id="UP001153555"/>
    </source>
</evidence>
<evidence type="ECO:0000313" key="3">
    <source>
        <dbReference type="EMBL" id="CAA0806581.1"/>
    </source>
</evidence>
<dbReference type="OrthoDB" id="1750606at2759"/>
<gene>
    <name evidence="3" type="ORF">SHERM_09470</name>
</gene>
<dbReference type="PANTHER" id="PTHR31286">
    <property type="entry name" value="GLYCINE-RICH CELL WALL STRUCTURAL PROTEIN 1.8-LIKE"/>
    <property type="match status" value="1"/>
</dbReference>
<dbReference type="InterPro" id="IPR040256">
    <property type="entry name" value="At4g02000-like"/>
</dbReference>
<dbReference type="Pfam" id="PF14111">
    <property type="entry name" value="DUF4283"/>
    <property type="match status" value="1"/>
</dbReference>
<dbReference type="InterPro" id="IPR025558">
    <property type="entry name" value="DUF4283"/>
</dbReference>
<dbReference type="EMBL" id="CACSLK010000984">
    <property type="protein sequence ID" value="CAA0806581.1"/>
    <property type="molecule type" value="Genomic_DNA"/>
</dbReference>
<protein>
    <recommendedName>
        <fullName evidence="2">DUF4283 domain-containing protein</fullName>
    </recommendedName>
</protein>
<accession>A0A9N7MH55</accession>